<proteinExistence type="predicted"/>
<reference evidence="2" key="1">
    <citation type="journal article" date="2019" name="G3 (Bethesda)">
        <title>Genome Assemblies of Two Rare Opportunistic Yeast Pathogens: Diutina rugosa (syn. Candida rugosa) and Trichomonascus ciferrii (syn. Candida ciferrii).</title>
        <authorList>
            <person name="Mixao V."/>
            <person name="Saus E."/>
            <person name="Hansen A.P."/>
            <person name="Lass-Florl C."/>
            <person name="Gabaldon T."/>
        </authorList>
    </citation>
    <scope>NUCLEOTIDE SEQUENCE</scope>
    <source>
        <strain evidence="2">CBS 4856</strain>
    </source>
</reference>
<evidence type="ECO:0000256" key="1">
    <source>
        <dbReference type="SAM" id="MobiDB-lite"/>
    </source>
</evidence>
<accession>A0A642V7K9</accession>
<dbReference type="Proteomes" id="UP000761534">
    <property type="component" value="Unassembled WGS sequence"/>
</dbReference>
<evidence type="ECO:0000313" key="3">
    <source>
        <dbReference type="Proteomes" id="UP000761534"/>
    </source>
</evidence>
<comment type="caution">
    <text evidence="2">The sequence shown here is derived from an EMBL/GenBank/DDBJ whole genome shotgun (WGS) entry which is preliminary data.</text>
</comment>
<dbReference type="AlphaFoldDB" id="A0A642V7K9"/>
<dbReference type="EMBL" id="SWFS01000123">
    <property type="protein sequence ID" value="KAA8916080.1"/>
    <property type="molecule type" value="Genomic_DNA"/>
</dbReference>
<protein>
    <submittedName>
        <fullName evidence="2">Uncharacterized protein</fullName>
    </submittedName>
</protein>
<dbReference type="VEuPathDB" id="FungiDB:TRICI_001731"/>
<sequence length="135" mass="14612">MLKIIGTVFLGSLATHDILSNDPTTSLILSLSSLGSLCGSYLINKPHPYLLYSSALLCPVAYRAFRALDDSKPHPKSSEPSSLDDSTYEHVELPDKSPSDDTSNSNSQPCRSITPYLSISAFVLVLIGYLGEFKS</sequence>
<name>A0A642V7K9_9ASCO</name>
<organism evidence="2 3">
    <name type="scientific">Trichomonascus ciferrii</name>
    <dbReference type="NCBI Taxonomy" id="44093"/>
    <lineage>
        <taxon>Eukaryota</taxon>
        <taxon>Fungi</taxon>
        <taxon>Dikarya</taxon>
        <taxon>Ascomycota</taxon>
        <taxon>Saccharomycotina</taxon>
        <taxon>Dipodascomycetes</taxon>
        <taxon>Dipodascales</taxon>
        <taxon>Trichomonascaceae</taxon>
        <taxon>Trichomonascus</taxon>
        <taxon>Trichomonascus ciferrii complex</taxon>
    </lineage>
</organism>
<gene>
    <name evidence="2" type="ORF">TRICI_001731</name>
</gene>
<keyword evidence="3" id="KW-1185">Reference proteome</keyword>
<feature type="region of interest" description="Disordered" evidence="1">
    <location>
        <begin position="70"/>
        <end position="108"/>
    </location>
</feature>
<feature type="compositionally biased region" description="Basic and acidic residues" evidence="1">
    <location>
        <begin position="87"/>
        <end position="99"/>
    </location>
</feature>
<evidence type="ECO:0000313" key="2">
    <source>
        <dbReference type="EMBL" id="KAA8916080.1"/>
    </source>
</evidence>